<accession>A0A4Z0YAK6</accession>
<dbReference type="AlphaFoldDB" id="A0A4Z0YAK6"/>
<reference evidence="2 3" key="1">
    <citation type="submission" date="2019-04" db="EMBL/GenBank/DDBJ databases">
        <authorList>
            <person name="Poehlein A."/>
            <person name="Bengelsdorf F.R."/>
            <person name="Duerre P."/>
            <person name="Daniel R."/>
        </authorList>
    </citation>
    <scope>NUCLEOTIDE SEQUENCE [LARGE SCALE GENOMIC DNA]</scope>
    <source>
        <strain evidence="2 3">BS-1</strain>
    </source>
</reference>
<sequence length="89" mass="10917">MKKRFSEEQIIRILKEHDYNTFKAKLINRFNFRTDEELTHAISEYAYVWYNQVRPHTHTTIIERHMKQGMDWLNLDSGVTKLLDHYNFT</sequence>
<feature type="domain" description="Integrase catalytic" evidence="1">
    <location>
        <begin position="19"/>
        <end position="60"/>
    </location>
</feature>
<evidence type="ECO:0000313" key="2">
    <source>
        <dbReference type="EMBL" id="TGJ76000.1"/>
    </source>
</evidence>
<comment type="caution">
    <text evidence="2">The sequence shown here is derived from an EMBL/GenBank/DDBJ whole genome shotgun (WGS) entry which is preliminary data.</text>
</comment>
<keyword evidence="3" id="KW-1185">Reference proteome</keyword>
<dbReference type="GO" id="GO:0015074">
    <property type="term" value="P:DNA integration"/>
    <property type="evidence" value="ECO:0007669"/>
    <property type="project" value="InterPro"/>
</dbReference>
<dbReference type="InterPro" id="IPR001584">
    <property type="entry name" value="Integrase_cat-core"/>
</dbReference>
<dbReference type="Proteomes" id="UP000297714">
    <property type="component" value="Unassembled WGS sequence"/>
</dbReference>
<dbReference type="EMBL" id="SRMQ01000009">
    <property type="protein sequence ID" value="TGJ76000.1"/>
    <property type="molecule type" value="Genomic_DNA"/>
</dbReference>
<gene>
    <name evidence="2" type="ORF">CAGA_19760</name>
</gene>
<dbReference type="Pfam" id="PF13333">
    <property type="entry name" value="rve_2"/>
    <property type="match status" value="1"/>
</dbReference>
<evidence type="ECO:0000259" key="1">
    <source>
        <dbReference type="Pfam" id="PF13333"/>
    </source>
</evidence>
<protein>
    <recommendedName>
        <fullName evidence="1">Integrase catalytic domain-containing protein</fullName>
    </recommendedName>
</protein>
<name>A0A4Z0YAK6_9FIRM</name>
<dbReference type="OrthoDB" id="1757919at2"/>
<proteinExistence type="predicted"/>
<evidence type="ECO:0000313" key="3">
    <source>
        <dbReference type="Proteomes" id="UP000297714"/>
    </source>
</evidence>
<organism evidence="2 3">
    <name type="scientific">Caproiciproducens galactitolivorans</name>
    <dbReference type="NCBI Taxonomy" id="642589"/>
    <lineage>
        <taxon>Bacteria</taxon>
        <taxon>Bacillati</taxon>
        <taxon>Bacillota</taxon>
        <taxon>Clostridia</taxon>
        <taxon>Eubacteriales</taxon>
        <taxon>Acutalibacteraceae</taxon>
        <taxon>Caproiciproducens</taxon>
    </lineage>
</organism>